<dbReference type="Pfam" id="PF07523">
    <property type="entry name" value="Big_3"/>
    <property type="match status" value="1"/>
</dbReference>
<dbReference type="PROSITE" id="PS00137">
    <property type="entry name" value="SUBTILASE_HIS"/>
    <property type="match status" value="1"/>
</dbReference>
<dbReference type="Gene3D" id="2.60.40.10">
    <property type="entry name" value="Immunoglobulins"/>
    <property type="match status" value="1"/>
</dbReference>
<feature type="active site" description="Charge relay system" evidence="6">
    <location>
        <position position="1283"/>
    </location>
</feature>
<dbReference type="PROSITE" id="PS00138">
    <property type="entry name" value="SUBTILASE_SER"/>
    <property type="match status" value="1"/>
</dbReference>
<feature type="active site" description="Charge relay system" evidence="6">
    <location>
        <position position="1231"/>
    </location>
</feature>
<dbReference type="InterPro" id="IPR050131">
    <property type="entry name" value="Peptidase_S8_subtilisin-like"/>
</dbReference>
<accession>A0ABN6ZJ36</accession>
<sequence>MSNHRAGLKRIWAALCAFAMCATVCVATGHAAFAKTATDDSNVVASLKYMSELNRLRQTNRARLTAQQIADAQNEDNGADMSADRVQSNAADGYTVPELKVNWDLMSWAQKRADALAERAVVNEDGPISHDDMYTGKPDWLDEHNLGENPDYQDGTYYFGPEALFIGYPETGLDDHNPIKSWYSELTAKPGSDRQGYGHYLTEVSPLADSAGMASAQVTSGRWKGATIVVLEIGYVGYRGGRGTNETVKEALERYVGTTYTVKYHANGGTGTMSDQKVEADSSFYLSNNHFTRIGYGFKGWNTKPDGSGTSYSEYDGIYNAVDPGETLDLYAQWTPNTYYVDFSSNNGWGGDRRSFTYDQAQKLPTPEEVGISKEHYKFSGWNTKDDGTGTSYQAGQSVKNLTTQPNGIVTLYAMWKQMYTVYFRAYDSVPEYSEEQQVLDGDTAKKPADPTRPGFVFRGWTAGYSNDSPLYDFSTPVTGNLYLYAQWNSYPYVIHYDANGGTGSMPDQKVGSSSSSNEATLKQNEFKYSGRVFTGWNTKRDGTGTAYQDNALHGDFDVTGANQVITLYAQWTTAKAKSIEVDKGTITCNDYFGCSAQLPSTVKVHLTDGNTVEAYVDWNRQQLSKVSDKKKGDIHVGDEFYIDSTNVVGFPGQKVRVKAVMNDATPPVFNGVDDIAAKKGDTSFSTLSGISATDDHDGDVTSRIKVSGKFDINTPGDYPLTYMVKDAAGNETTANRTIHVTSGKVVTVSFNANGGTGSMSAQTFSVGDYQRFRSAGFTRVHYYLMSWNTKADGTGTSYGTYGAMFDESDVPANGKITLYAQWERATYYVGFYANLPNNGGGSAWQDIKYDEYANLQANTFTATGYTFVGWNTEADGSGTRYTDKQQVKNIYDEYGYGVHLYAQWKANTYTVRFNANGGTGTMADQKLTYDKTKQLNRSTFKAPTGKMITGWNTKADGTGTKYGYCDPVKNLLASGSMTLYAQYGPAQYSSIVVKTPPTKVSYKTGETFDKAGLTVSAVQTNGDVTQLSGNEYTLSQPAMGSNGTKRVTVTLKSNTALKAWFEIAVGASLPTVQESDSVENSDEAVMNYVVNLKEDTAGDVLDKAVAGAESLQAYKLMAYPEISVFFVQAHTKTFATDFAQWAAKNGIAVDSVAPTRDTLREEEIRSGSVASSEVASAPKWNSGNAFRKTQKDSSDPNTNIYDAWGIVATGADRAQRTDVAYKPTLTGVIDSGIEDDNPDLRGKVSSTYSADCTVNGIPQQGTDTSTGHPVWWPTAGDYSDMHGTHVSGTIAAAHNGVGVDGVNPNTTLAAIRVLKHDRASLEHEVCGYMWAANVGMDVTNASIGSLNPEYPGKYAEDKAGAVARQRAVSYASKHNVTNVASAGNSGLDLDNLHETKSGSRMRRLIEKRKPPVSIGQADDTVELANKAVKDNAFDPADGLAEAQSQGLAVNSSTAFPADKGYIFPAMLDGIVTVSSVRKQSDHSAAELRRSVGTSHYDSTECGDSDKGWCSNYGANTIDVAAPGSYIYSTYGTDYTYMSGTSMASPHVAGVVSLLKSVHPDYSPAQIEELLKKQAKELYGNLAVPTDGAEYRGAGLVNAYAAVTEDQEKPVVSAQYSTDGGSTWHGLANAKVSGKATIRVTVTGPVSSASMSFGGQNKQVRGGDNYHGNVSMTMDVDFSKLTSLQSESLAIKAYGLNYSVSNDDVNTTVQFQGGQSVNVTVSFDSNGGSAVSSQQVKYGSKAVKPADPTRSGYTFAGWYTAKSGGSKYDFNQPVTGALTLYAHWTVNSYTLTFDANGGKVSPASRKVRYGAKYGDLPTPTRSGYTFDGWYTAKSGGSKVSGDAVMGAGDVTVYARWAESPRPSSVVMHRLYNRYTGEHFYTSDVSERDRLVSVGWSYEGVGWVAPVSGDPVYRLYNGHVRGGDHHYTTSASERDSLVRAGWSYEGVGWRSGGSVPVYRQYNPYARTGTHNYTADGSENDRLVSVGWRAEGVGWYAVSAK</sequence>
<name>A0ABN6ZJ36_BIFAD</name>
<evidence type="ECO:0000256" key="3">
    <source>
        <dbReference type="ARBA" id="ARBA00022670"/>
    </source>
</evidence>
<feature type="domain" description="Pesticidal crystal protein Cry22Aa Ig-like" evidence="12">
    <location>
        <begin position="670"/>
        <end position="741"/>
    </location>
</feature>
<evidence type="ECO:0000256" key="4">
    <source>
        <dbReference type="ARBA" id="ARBA00022801"/>
    </source>
</evidence>
<protein>
    <recommendedName>
        <fullName evidence="16">DUF5011 domain-containing protein</fullName>
    </recommendedName>
</protein>
<keyword evidence="3 6" id="KW-0645">Protease</keyword>
<evidence type="ECO:0000259" key="11">
    <source>
        <dbReference type="Pfam" id="PF07532"/>
    </source>
</evidence>
<evidence type="ECO:0000259" key="13">
    <source>
        <dbReference type="Pfam" id="PF18885"/>
    </source>
</evidence>
<dbReference type="SUPFAM" id="SSF52743">
    <property type="entry name" value="Subtilisin-like"/>
    <property type="match status" value="1"/>
</dbReference>
<dbReference type="Gene3D" id="2.60.40.3630">
    <property type="match status" value="1"/>
</dbReference>
<comment type="subcellular location">
    <subcellularLocation>
        <location evidence="1">Cell envelope</location>
    </subcellularLocation>
</comment>
<dbReference type="PRINTS" id="PR00723">
    <property type="entry name" value="SUBTILISIN"/>
</dbReference>
<evidence type="ECO:0000256" key="7">
    <source>
        <dbReference type="RuleBase" id="RU003355"/>
    </source>
</evidence>
<dbReference type="InterPro" id="IPR022038">
    <property type="entry name" value="Ig-like_bact"/>
</dbReference>
<dbReference type="InterPro" id="IPR036852">
    <property type="entry name" value="Peptidase_S8/S53_dom_sf"/>
</dbReference>
<feature type="chain" id="PRO_5045161574" description="DUF5011 domain-containing protein" evidence="8">
    <location>
        <begin position="28"/>
        <end position="1999"/>
    </location>
</feature>
<keyword evidence="5 6" id="KW-0720">Serine protease</keyword>
<feature type="domain" description="DUF5648" evidence="13">
    <location>
        <begin position="1867"/>
        <end position="1996"/>
    </location>
</feature>
<dbReference type="InterPro" id="IPR013783">
    <property type="entry name" value="Ig-like_fold"/>
</dbReference>
<evidence type="ECO:0000259" key="9">
    <source>
        <dbReference type="Pfam" id="PF00082"/>
    </source>
</evidence>
<reference evidence="14 15" key="1">
    <citation type="submission" date="2023-06" db="EMBL/GenBank/DDBJ databases">
        <title>Complete Genome Sequences of Bifidobacterium faecale strain JCM19861T was isolated from human faeces by Jung-Hye Choi et al. (2014).</title>
        <authorList>
            <person name="Okuhama S."/>
            <person name="Takahashi H."/>
            <person name="Imaizumi K."/>
            <person name="Nakayama S."/>
            <person name="Ogata Y."/>
            <person name="Suda W."/>
        </authorList>
    </citation>
    <scope>NUCLEOTIDE SEQUENCE [LARGE SCALE GENOMIC DNA]</scope>
    <source>
        <strain evidence="14 15">JCM 19861</strain>
    </source>
</reference>
<keyword evidence="4 6" id="KW-0378">Hydrolase</keyword>
<dbReference type="Gene3D" id="2.60.40.4270">
    <property type="entry name" value="Listeria-Bacteroides repeat domain"/>
    <property type="match status" value="9"/>
</dbReference>
<dbReference type="Pfam" id="PF07532">
    <property type="entry name" value="Big_4"/>
    <property type="match status" value="1"/>
</dbReference>
<organism evidence="14 15">
    <name type="scientific">Bifidobacterium adolescentis</name>
    <dbReference type="NCBI Taxonomy" id="1680"/>
    <lineage>
        <taxon>Bacteria</taxon>
        <taxon>Bacillati</taxon>
        <taxon>Actinomycetota</taxon>
        <taxon>Actinomycetes</taxon>
        <taxon>Bifidobacteriales</taxon>
        <taxon>Bifidobacteriaceae</taxon>
        <taxon>Bifidobacterium</taxon>
    </lineage>
</organism>
<dbReference type="Pfam" id="PF00082">
    <property type="entry name" value="Peptidase_S8"/>
    <property type="match status" value="1"/>
</dbReference>
<keyword evidence="8" id="KW-0732">Signal</keyword>
<dbReference type="InterPro" id="IPR042229">
    <property type="entry name" value="Listeria/Bacterioides_rpt_sf"/>
</dbReference>
<keyword evidence="15" id="KW-1185">Reference proteome</keyword>
<dbReference type="NCBIfam" id="TIGR02543">
    <property type="entry name" value="List_Bact_rpt"/>
    <property type="match status" value="3"/>
</dbReference>
<dbReference type="PANTHER" id="PTHR43806:SF11">
    <property type="entry name" value="CEREVISIN-RELATED"/>
    <property type="match status" value="1"/>
</dbReference>
<dbReference type="Proteomes" id="UP001357973">
    <property type="component" value="Chromosome"/>
</dbReference>
<dbReference type="PROSITE" id="PS51892">
    <property type="entry name" value="SUBTILASE"/>
    <property type="match status" value="1"/>
</dbReference>
<evidence type="ECO:0000256" key="5">
    <source>
        <dbReference type="ARBA" id="ARBA00022825"/>
    </source>
</evidence>
<feature type="domain" description="Peptidase S8/S53" evidence="9">
    <location>
        <begin position="1228"/>
        <end position="1578"/>
    </location>
</feature>
<evidence type="ECO:0000256" key="6">
    <source>
        <dbReference type="PROSITE-ProRule" id="PRU01240"/>
    </source>
</evidence>
<dbReference type="InterPro" id="IPR015500">
    <property type="entry name" value="Peptidase_S8_subtilisin-rel"/>
</dbReference>
<gene>
    <name evidence="14" type="ORF">B19861_17250</name>
</gene>
<dbReference type="InterPro" id="IPR022398">
    <property type="entry name" value="Peptidase_S8_His-AS"/>
</dbReference>
<proteinExistence type="inferred from homology"/>
<evidence type="ECO:0000259" key="12">
    <source>
        <dbReference type="Pfam" id="PF16403"/>
    </source>
</evidence>
<evidence type="ECO:0000259" key="10">
    <source>
        <dbReference type="Pfam" id="PF07523"/>
    </source>
</evidence>
<dbReference type="Gene3D" id="3.40.50.200">
    <property type="entry name" value="Peptidase S8/S53 domain"/>
    <property type="match status" value="1"/>
</dbReference>
<dbReference type="InterPro" id="IPR013378">
    <property type="entry name" value="InlB-like_B-rpt"/>
</dbReference>
<dbReference type="InterPro" id="IPR043708">
    <property type="entry name" value="DUF5648"/>
</dbReference>
<dbReference type="InterPro" id="IPR000209">
    <property type="entry name" value="Peptidase_S8/S53_dom"/>
</dbReference>
<dbReference type="Pfam" id="PF18885">
    <property type="entry name" value="DUF5648"/>
    <property type="match status" value="1"/>
</dbReference>
<evidence type="ECO:0000256" key="8">
    <source>
        <dbReference type="SAM" id="SignalP"/>
    </source>
</evidence>
<evidence type="ECO:0000256" key="2">
    <source>
        <dbReference type="ARBA" id="ARBA00011073"/>
    </source>
</evidence>
<feature type="signal peptide" evidence="8">
    <location>
        <begin position="1"/>
        <end position="27"/>
    </location>
</feature>
<dbReference type="EMBL" id="AP028457">
    <property type="protein sequence ID" value="BEK83783.1"/>
    <property type="molecule type" value="Genomic_DNA"/>
</dbReference>
<feature type="domain" description="Bacterial Ig-like" evidence="11">
    <location>
        <begin position="594"/>
        <end position="625"/>
    </location>
</feature>
<evidence type="ECO:0000256" key="1">
    <source>
        <dbReference type="ARBA" id="ARBA00004196"/>
    </source>
</evidence>
<evidence type="ECO:0000313" key="14">
    <source>
        <dbReference type="EMBL" id="BEK83783.1"/>
    </source>
</evidence>
<dbReference type="InterPro" id="IPR032179">
    <property type="entry name" value="Cry22Aa_Ig-like"/>
</dbReference>
<feature type="domain" description="Ig-like" evidence="10">
    <location>
        <begin position="997"/>
        <end position="1057"/>
    </location>
</feature>
<dbReference type="Pfam" id="PF09479">
    <property type="entry name" value="Flg_new"/>
    <property type="match status" value="9"/>
</dbReference>
<comment type="similarity">
    <text evidence="2 6 7">Belongs to the peptidase S8 family.</text>
</comment>
<dbReference type="InterPro" id="IPR023827">
    <property type="entry name" value="Peptidase_S8_Asp-AS"/>
</dbReference>
<evidence type="ECO:0008006" key="16">
    <source>
        <dbReference type="Google" id="ProtNLM"/>
    </source>
</evidence>
<dbReference type="PANTHER" id="PTHR43806">
    <property type="entry name" value="PEPTIDASE S8"/>
    <property type="match status" value="1"/>
</dbReference>
<feature type="active site" description="Charge relay system" evidence="6">
    <location>
        <position position="1542"/>
    </location>
</feature>
<dbReference type="InterPro" id="IPR011081">
    <property type="entry name" value="Big_4"/>
</dbReference>
<dbReference type="InterPro" id="IPR023828">
    <property type="entry name" value="Peptidase_S8_Ser-AS"/>
</dbReference>
<dbReference type="PROSITE" id="PS00136">
    <property type="entry name" value="SUBTILASE_ASP"/>
    <property type="match status" value="1"/>
</dbReference>
<dbReference type="RefSeq" id="WP_347309495.1">
    <property type="nucleotide sequence ID" value="NZ_AP028457.1"/>
</dbReference>
<evidence type="ECO:0000313" key="15">
    <source>
        <dbReference type="Proteomes" id="UP001357973"/>
    </source>
</evidence>
<dbReference type="Pfam" id="PF16403">
    <property type="entry name" value="Bact_surface_Ig-like"/>
    <property type="match status" value="1"/>
</dbReference>